<feature type="transmembrane region" description="Helical" evidence="9">
    <location>
        <begin position="367"/>
        <end position="389"/>
    </location>
</feature>
<evidence type="ECO:0000256" key="2">
    <source>
        <dbReference type="ARBA" id="ARBA00005346"/>
    </source>
</evidence>
<feature type="transmembrane region" description="Helical" evidence="9">
    <location>
        <begin position="447"/>
        <end position="468"/>
    </location>
</feature>
<evidence type="ECO:0000256" key="5">
    <source>
        <dbReference type="ARBA" id="ARBA00022692"/>
    </source>
</evidence>
<dbReference type="RefSeq" id="WP_120192946.1">
    <property type="nucleotide sequence ID" value="NZ_RAPK01000008.1"/>
</dbReference>
<keyword evidence="3" id="KW-0813">Transport</keyword>
<evidence type="ECO:0000313" key="11">
    <source>
        <dbReference type="EMBL" id="RKD73453.1"/>
    </source>
</evidence>
<dbReference type="EMBL" id="RAPK01000008">
    <property type="protein sequence ID" value="RKD73453.1"/>
    <property type="molecule type" value="Genomic_DNA"/>
</dbReference>
<feature type="transmembrane region" description="Helical" evidence="9">
    <location>
        <begin position="6"/>
        <end position="23"/>
    </location>
</feature>
<accession>A0A419V4P0</accession>
<dbReference type="PANTHER" id="PTHR42703:SF1">
    <property type="entry name" value="NA(+)_H(+) ANTIPORTER SUBUNIT D1"/>
    <property type="match status" value="1"/>
</dbReference>
<dbReference type="NCBIfam" id="NF005818">
    <property type="entry name" value="PRK07691.1"/>
    <property type="match status" value="1"/>
</dbReference>
<dbReference type="GO" id="GO:0008137">
    <property type="term" value="F:NADH dehydrogenase (ubiquinone) activity"/>
    <property type="evidence" value="ECO:0007669"/>
    <property type="project" value="InterPro"/>
</dbReference>
<dbReference type="InterPro" id="IPR003918">
    <property type="entry name" value="NADH_UbQ_OxRdtase"/>
</dbReference>
<name>A0A419V4P0_9BACL</name>
<organism evidence="11 12">
    <name type="scientific">Sinobaca qinghaiensis</name>
    <dbReference type="NCBI Taxonomy" id="342944"/>
    <lineage>
        <taxon>Bacteria</taxon>
        <taxon>Bacillati</taxon>
        <taxon>Bacillota</taxon>
        <taxon>Bacilli</taxon>
        <taxon>Bacillales</taxon>
        <taxon>Sporolactobacillaceae</taxon>
        <taxon>Sinobaca</taxon>
    </lineage>
</organism>
<feature type="transmembrane region" description="Helical" evidence="9">
    <location>
        <begin position="30"/>
        <end position="48"/>
    </location>
</feature>
<keyword evidence="7 9" id="KW-0472">Membrane</keyword>
<feature type="transmembrane region" description="Helical" evidence="9">
    <location>
        <begin position="240"/>
        <end position="263"/>
    </location>
</feature>
<keyword evidence="4" id="KW-1003">Cell membrane</keyword>
<dbReference type="OrthoDB" id="9811718at2"/>
<dbReference type="InterPro" id="IPR050586">
    <property type="entry name" value="CPA3_Na-H_Antiporter_D"/>
</dbReference>
<comment type="subcellular location">
    <subcellularLocation>
        <location evidence="1">Cell membrane</location>
        <topology evidence="1">Multi-pass membrane protein</topology>
    </subcellularLocation>
    <subcellularLocation>
        <location evidence="8">Membrane</location>
        <topology evidence="8">Multi-pass membrane protein</topology>
    </subcellularLocation>
</comment>
<reference evidence="11 12" key="1">
    <citation type="submission" date="2018-09" db="EMBL/GenBank/DDBJ databases">
        <title>Genomic Encyclopedia of Archaeal and Bacterial Type Strains, Phase II (KMG-II): from individual species to whole genera.</title>
        <authorList>
            <person name="Goeker M."/>
        </authorList>
    </citation>
    <scope>NUCLEOTIDE SEQUENCE [LARGE SCALE GENOMIC DNA]</scope>
    <source>
        <strain evidence="11 12">DSM 17008</strain>
    </source>
</reference>
<feature type="transmembrane region" description="Helical" evidence="9">
    <location>
        <begin position="107"/>
        <end position="126"/>
    </location>
</feature>
<dbReference type="Pfam" id="PF00361">
    <property type="entry name" value="Proton_antipo_M"/>
    <property type="match status" value="1"/>
</dbReference>
<gene>
    <name evidence="11" type="ORF">ATL39_1747</name>
</gene>
<dbReference type="AlphaFoldDB" id="A0A419V4P0"/>
<feature type="transmembrane region" description="Helical" evidence="9">
    <location>
        <begin position="299"/>
        <end position="317"/>
    </location>
</feature>
<evidence type="ECO:0000256" key="3">
    <source>
        <dbReference type="ARBA" id="ARBA00022449"/>
    </source>
</evidence>
<evidence type="ECO:0000256" key="8">
    <source>
        <dbReference type="RuleBase" id="RU000320"/>
    </source>
</evidence>
<dbReference type="Proteomes" id="UP000285120">
    <property type="component" value="Unassembled WGS sequence"/>
</dbReference>
<dbReference type="InterPro" id="IPR001750">
    <property type="entry name" value="ND/Mrp_TM"/>
</dbReference>
<feature type="transmembrane region" description="Helical" evidence="9">
    <location>
        <begin position="204"/>
        <end position="228"/>
    </location>
</feature>
<dbReference type="GO" id="GO:0015297">
    <property type="term" value="F:antiporter activity"/>
    <property type="evidence" value="ECO:0007669"/>
    <property type="project" value="UniProtKB-KW"/>
</dbReference>
<dbReference type="PRINTS" id="PR01437">
    <property type="entry name" value="NUOXDRDTASE4"/>
</dbReference>
<evidence type="ECO:0000259" key="10">
    <source>
        <dbReference type="Pfam" id="PF00361"/>
    </source>
</evidence>
<evidence type="ECO:0000256" key="4">
    <source>
        <dbReference type="ARBA" id="ARBA00022475"/>
    </source>
</evidence>
<evidence type="ECO:0000256" key="9">
    <source>
        <dbReference type="SAM" id="Phobius"/>
    </source>
</evidence>
<dbReference type="GO" id="GO:0005886">
    <property type="term" value="C:plasma membrane"/>
    <property type="evidence" value="ECO:0007669"/>
    <property type="project" value="UniProtKB-SubCell"/>
</dbReference>
<evidence type="ECO:0000313" key="12">
    <source>
        <dbReference type="Proteomes" id="UP000285120"/>
    </source>
</evidence>
<evidence type="ECO:0000256" key="6">
    <source>
        <dbReference type="ARBA" id="ARBA00022989"/>
    </source>
</evidence>
<feature type="transmembrane region" description="Helical" evidence="9">
    <location>
        <begin position="159"/>
        <end position="184"/>
    </location>
</feature>
<comment type="similarity">
    <text evidence="2">Belongs to the CPA3 antiporters (TC 2.A.63) subunit D family.</text>
</comment>
<feature type="transmembrane region" description="Helical" evidence="9">
    <location>
        <begin position="269"/>
        <end position="292"/>
    </location>
</feature>
<sequence length="493" mass="53727">MNNIVILPIVIPFLTGALLVLFPKYVMIQRLLSVLSFLAVMGTAVHLLQQVGGEGIQILNLGGWEAPFGIVLVADTFSLLLVITSCIVALGCLIYSFQSIEWERERFYYYAFIQFLITGVNGSFLTGDIFNLFVFFEVMLLASYVLLSLGGLKKQLRAGIMYVLINIVSSMLFIVAVAYLYAVTGTLNMAHLSVRVAEAGQPDLLTAIALLFLVIFAVKSALLFFYWLPESYSAPPTAISALFAGLLTKVGVYAIFRMFTLIFYHEPGITHSVIAWMAGLTMILGSIGAVAYGNIQKVLAYNIVIAIGFIVIGIAVFQEAALTGAIYYLIHDMVVKTLLFLLGGAMVGLVGTYQLKEMSGMIRNHPYLGWMFFIASFALVGVPPLSGFFGKLLVLQGTLETQFYVLGVIGLLSSLAVLYSTMKIFMNGFWGENQLSKEDEKTSTHGLLLPCTLLICVSLFLGIGVEWVNPYVAAAASDLMNPAVYIEAVLGPA</sequence>
<evidence type="ECO:0000256" key="7">
    <source>
        <dbReference type="ARBA" id="ARBA00023136"/>
    </source>
</evidence>
<evidence type="ECO:0000256" key="1">
    <source>
        <dbReference type="ARBA" id="ARBA00004651"/>
    </source>
</evidence>
<proteinExistence type="inferred from homology"/>
<dbReference type="PANTHER" id="PTHR42703">
    <property type="entry name" value="NADH DEHYDROGENASE"/>
    <property type="match status" value="1"/>
</dbReference>
<keyword evidence="6 9" id="KW-1133">Transmembrane helix</keyword>
<keyword evidence="12" id="KW-1185">Reference proteome</keyword>
<dbReference type="GO" id="GO:0042773">
    <property type="term" value="P:ATP synthesis coupled electron transport"/>
    <property type="evidence" value="ECO:0007669"/>
    <property type="project" value="InterPro"/>
</dbReference>
<feature type="transmembrane region" description="Helical" evidence="9">
    <location>
        <begin position="401"/>
        <end position="426"/>
    </location>
</feature>
<keyword evidence="3" id="KW-0050">Antiport</keyword>
<feature type="transmembrane region" description="Helical" evidence="9">
    <location>
        <begin position="337"/>
        <end position="355"/>
    </location>
</feature>
<comment type="caution">
    <text evidence="11">The sequence shown here is derived from an EMBL/GenBank/DDBJ whole genome shotgun (WGS) entry which is preliminary data.</text>
</comment>
<keyword evidence="5 8" id="KW-0812">Transmembrane</keyword>
<feature type="domain" description="NADH:quinone oxidoreductase/Mrp antiporter transmembrane" evidence="10">
    <location>
        <begin position="128"/>
        <end position="414"/>
    </location>
</feature>
<protein>
    <submittedName>
        <fullName evidence="11">Multicomponent Na+:H+ antiporter subunit D</fullName>
    </submittedName>
</protein>
<dbReference type="NCBIfam" id="NF009306">
    <property type="entry name" value="PRK12663.1"/>
    <property type="match status" value="1"/>
</dbReference>
<feature type="transmembrane region" description="Helical" evidence="9">
    <location>
        <begin position="132"/>
        <end position="152"/>
    </location>
</feature>
<feature type="transmembrane region" description="Helical" evidence="9">
    <location>
        <begin position="68"/>
        <end position="95"/>
    </location>
</feature>